<dbReference type="RefSeq" id="XP_024696033.1">
    <property type="nucleotide sequence ID" value="XM_024840906.1"/>
</dbReference>
<name>A0A2I1DC39_ASPC2</name>
<protein>
    <submittedName>
        <fullName evidence="2">Uncharacterized protein</fullName>
    </submittedName>
</protein>
<dbReference type="OrthoDB" id="4326871at2759"/>
<feature type="region of interest" description="Disordered" evidence="1">
    <location>
        <begin position="211"/>
        <end position="253"/>
    </location>
</feature>
<keyword evidence="3" id="KW-1185">Reference proteome</keyword>
<evidence type="ECO:0000256" key="1">
    <source>
        <dbReference type="SAM" id="MobiDB-lite"/>
    </source>
</evidence>
<feature type="region of interest" description="Disordered" evidence="1">
    <location>
        <begin position="276"/>
        <end position="302"/>
    </location>
</feature>
<dbReference type="EMBL" id="MSFM01000002">
    <property type="protein sequence ID" value="PKY07439.1"/>
    <property type="molecule type" value="Genomic_DNA"/>
</dbReference>
<gene>
    <name evidence="2" type="ORF">P168DRAFT_324845</name>
</gene>
<accession>A0A2I1DC39</accession>
<dbReference type="VEuPathDB" id="FungiDB:P168DRAFT_324845"/>
<proteinExistence type="predicted"/>
<evidence type="ECO:0000313" key="2">
    <source>
        <dbReference type="EMBL" id="PKY07439.1"/>
    </source>
</evidence>
<reference evidence="2" key="1">
    <citation type="submission" date="2016-12" db="EMBL/GenBank/DDBJ databases">
        <title>The genomes of Aspergillus section Nigri reveals drivers in fungal speciation.</title>
        <authorList>
            <consortium name="DOE Joint Genome Institute"/>
            <person name="Vesth T.C."/>
            <person name="Nybo J."/>
            <person name="Theobald S."/>
            <person name="Brandl J."/>
            <person name="Frisvad J.C."/>
            <person name="Nielsen K.F."/>
            <person name="Lyhne E.K."/>
            <person name="Kogle M.E."/>
            <person name="Kuo A."/>
            <person name="Riley R."/>
            <person name="Clum A."/>
            <person name="Nolan M."/>
            <person name="Lipzen A."/>
            <person name="Salamov A."/>
            <person name="Henrissat B."/>
            <person name="Wiebenga A."/>
            <person name="De vries R.P."/>
            <person name="Grigoriev I.V."/>
            <person name="Mortensen U.H."/>
            <person name="Andersen M.R."/>
            <person name="Baker S.E."/>
        </authorList>
    </citation>
    <scope>NUCLEOTIDE SEQUENCE</scope>
    <source>
        <strain evidence="2">IBT 28561</strain>
    </source>
</reference>
<dbReference type="GeneID" id="36548430"/>
<organism evidence="2 3">
    <name type="scientific">Aspergillus campestris (strain IBT 28561)</name>
    <dbReference type="NCBI Taxonomy" id="1392248"/>
    <lineage>
        <taxon>Eukaryota</taxon>
        <taxon>Fungi</taxon>
        <taxon>Dikarya</taxon>
        <taxon>Ascomycota</taxon>
        <taxon>Pezizomycotina</taxon>
        <taxon>Eurotiomycetes</taxon>
        <taxon>Eurotiomycetidae</taxon>
        <taxon>Eurotiales</taxon>
        <taxon>Aspergillaceae</taxon>
        <taxon>Aspergillus</taxon>
        <taxon>Aspergillus subgen. Circumdati</taxon>
    </lineage>
</organism>
<comment type="caution">
    <text evidence="2">The sequence shown here is derived from an EMBL/GenBank/DDBJ whole genome shotgun (WGS) entry which is preliminary data.</text>
</comment>
<evidence type="ECO:0000313" key="3">
    <source>
        <dbReference type="Proteomes" id="UP000234254"/>
    </source>
</evidence>
<dbReference type="Proteomes" id="UP000234254">
    <property type="component" value="Unassembled WGS sequence"/>
</dbReference>
<dbReference type="AlphaFoldDB" id="A0A2I1DC39"/>
<sequence length="339" mass="35623">MATKPQPEQQECPNGQRHGRLTITLRQTLSLTGNLLTLKLLHYLAVLLDLVPKPSQTNPYQPAPLRTHSFINGAIERRERRIVELFMTIIQMSLFETIFLHAEDGISPERISAAVAAFFSRTPSASDFGSAMLRPGATATPAYARAPSPLRASVGQISSVASENRAGGSGSSGAPVPNFLNTRYSVQKPLISDSVYSSLFHSVSDTACVPGSSTLGVPARKTPSGPSPDNNNINDNSGGGAVTGTGKEEAVVDSPAASLRPIYSIVCPVWSSDSAQSQSQSQSQGLEMTESGRTLSAGSYPGRFPVSDGVEFSSLATADGAVKGRAATSVRPLSDFGTV</sequence>
<feature type="compositionally biased region" description="Low complexity" evidence="1">
    <location>
        <begin position="223"/>
        <end position="236"/>
    </location>
</feature>